<dbReference type="EMBL" id="JBGOGF010000013">
    <property type="protein sequence ID" value="MFA1773458.1"/>
    <property type="molecule type" value="Genomic_DNA"/>
</dbReference>
<name>A0ABV4RJX2_9BACT</name>
<evidence type="ECO:0000313" key="1">
    <source>
        <dbReference type="EMBL" id="MFA1773458.1"/>
    </source>
</evidence>
<keyword evidence="2" id="KW-1185">Reference proteome</keyword>
<evidence type="ECO:0000313" key="2">
    <source>
        <dbReference type="Proteomes" id="UP001570846"/>
    </source>
</evidence>
<reference evidence="1 2" key="1">
    <citation type="submission" date="2024-08" db="EMBL/GenBank/DDBJ databases">
        <authorList>
            <person name="Wei W."/>
        </authorList>
    </citation>
    <scope>NUCLEOTIDE SEQUENCE [LARGE SCALE GENOMIC DNA]</scope>
    <source>
        <strain evidence="1 2">XU2</strain>
    </source>
</reference>
<dbReference type="RefSeq" id="WP_188687101.1">
    <property type="nucleotide sequence ID" value="NZ_BMMG01000009.1"/>
</dbReference>
<evidence type="ECO:0008006" key="3">
    <source>
        <dbReference type="Google" id="ProtNLM"/>
    </source>
</evidence>
<comment type="caution">
    <text evidence="1">The sequence shown here is derived from an EMBL/GenBank/DDBJ whole genome shotgun (WGS) entry which is preliminary data.</text>
</comment>
<dbReference type="PROSITE" id="PS51257">
    <property type="entry name" value="PROKAR_LIPOPROTEIN"/>
    <property type="match status" value="1"/>
</dbReference>
<proteinExistence type="predicted"/>
<dbReference type="Proteomes" id="UP001570846">
    <property type="component" value="Unassembled WGS sequence"/>
</dbReference>
<organism evidence="1 2">
    <name type="scientific">Rufibacter glacialis</name>
    <dbReference type="NCBI Taxonomy" id="1259555"/>
    <lineage>
        <taxon>Bacteria</taxon>
        <taxon>Pseudomonadati</taxon>
        <taxon>Bacteroidota</taxon>
        <taxon>Cytophagia</taxon>
        <taxon>Cytophagales</taxon>
        <taxon>Hymenobacteraceae</taxon>
        <taxon>Rufibacter</taxon>
    </lineage>
</organism>
<gene>
    <name evidence="1" type="ORF">ACD591_19310</name>
</gene>
<accession>A0ABV4RJX2</accession>
<protein>
    <recommendedName>
        <fullName evidence="3">Lipoprotein</fullName>
    </recommendedName>
</protein>
<sequence length="181" mass="20334">MTEMKKAKYFIAISILIAACTKPGAKEETKLDSRSQTAGVADYQHKGTTVAEASENIGQVVKVSAEEGETPSSDEQGTKAYVFESDSSIHLTANIRQEHRIFGYAKPDTTSNKLLLLSVFTDDVEKNPFKCELGAYYETDGMKQLKLKYLQTRGDFIEAVAIDHLAKSRMIYFEKKWIEFE</sequence>